<reference evidence="2 3" key="1">
    <citation type="submission" date="2016-10" db="EMBL/GenBank/DDBJ databases">
        <authorList>
            <person name="de Groot N.N."/>
        </authorList>
    </citation>
    <scope>NUCLEOTIDE SEQUENCE [LARGE SCALE GENOMIC DNA]</scope>
    <source>
        <strain evidence="2 3">DSM 21799</strain>
    </source>
</reference>
<keyword evidence="3" id="KW-1185">Reference proteome</keyword>
<accession>A0A1H4K3U1</accession>
<dbReference type="AlphaFoldDB" id="A0A1H4K3U1"/>
<gene>
    <name evidence="2" type="ORF">SAMN04489806_0985</name>
</gene>
<feature type="compositionally biased region" description="Basic and acidic residues" evidence="1">
    <location>
        <begin position="57"/>
        <end position="67"/>
    </location>
</feature>
<feature type="compositionally biased region" description="Basic and acidic residues" evidence="1">
    <location>
        <begin position="77"/>
        <end position="88"/>
    </location>
</feature>
<evidence type="ECO:0000256" key="1">
    <source>
        <dbReference type="SAM" id="MobiDB-lite"/>
    </source>
</evidence>
<dbReference type="EMBL" id="FNRY01000001">
    <property type="protein sequence ID" value="SEB52768.1"/>
    <property type="molecule type" value="Genomic_DNA"/>
</dbReference>
<sequence>MYLCWRRLLASAYAVSSGSMDRTDIAIKGRGLMASQKRTVVRSAWVQGTAQYNSTRCDPRKLERGSDRLNMPPTDPRIVEDKHALDLT</sequence>
<organism evidence="2 3">
    <name type="scientific">Paramicrobacterium humi</name>
    <dbReference type="NCBI Taxonomy" id="640635"/>
    <lineage>
        <taxon>Bacteria</taxon>
        <taxon>Bacillati</taxon>
        <taxon>Actinomycetota</taxon>
        <taxon>Actinomycetes</taxon>
        <taxon>Micrococcales</taxon>
        <taxon>Microbacteriaceae</taxon>
        <taxon>Paramicrobacterium</taxon>
    </lineage>
</organism>
<evidence type="ECO:0000313" key="3">
    <source>
        <dbReference type="Proteomes" id="UP000199183"/>
    </source>
</evidence>
<proteinExistence type="predicted"/>
<name>A0A1H4K3U1_9MICO</name>
<feature type="region of interest" description="Disordered" evidence="1">
    <location>
        <begin position="56"/>
        <end position="88"/>
    </location>
</feature>
<evidence type="ECO:0000313" key="2">
    <source>
        <dbReference type="EMBL" id="SEB52768.1"/>
    </source>
</evidence>
<protein>
    <submittedName>
        <fullName evidence="2">Uncharacterized protein</fullName>
    </submittedName>
</protein>
<dbReference type="Proteomes" id="UP000199183">
    <property type="component" value="Unassembled WGS sequence"/>
</dbReference>